<evidence type="ECO:0008006" key="3">
    <source>
        <dbReference type="Google" id="ProtNLM"/>
    </source>
</evidence>
<protein>
    <recommendedName>
        <fullName evidence="3">Gamma-glutamyltransferase</fullName>
    </recommendedName>
</protein>
<dbReference type="PRINTS" id="PR01210">
    <property type="entry name" value="GGTRANSPTASE"/>
</dbReference>
<dbReference type="Pfam" id="PF01019">
    <property type="entry name" value="G_glu_transpept"/>
    <property type="match status" value="1"/>
</dbReference>
<dbReference type="InterPro" id="IPR043137">
    <property type="entry name" value="GGT_ssub_C"/>
</dbReference>
<dbReference type="InterPro" id="IPR029055">
    <property type="entry name" value="Ntn_hydrolases_N"/>
</dbReference>
<dbReference type="AlphaFoldDB" id="A0A9C7Q1M1"/>
<dbReference type="InterPro" id="IPR052896">
    <property type="entry name" value="GGT-like_enzyme"/>
</dbReference>
<dbReference type="Proteomes" id="UP001061958">
    <property type="component" value="Unassembled WGS sequence"/>
</dbReference>
<comment type="caution">
    <text evidence="1">The sequence shown here is derived from an EMBL/GenBank/DDBJ whole genome shotgun (WGS) entry which is preliminary data.</text>
</comment>
<dbReference type="OrthoDB" id="2015213at2759"/>
<dbReference type="Gene3D" id="3.60.20.40">
    <property type="match status" value="1"/>
</dbReference>
<dbReference type="PANTHER" id="PTHR43881">
    <property type="entry name" value="GAMMA-GLUTAMYLTRANSPEPTIDASE (AFU_ORTHOLOGUE AFUA_4G13580)"/>
    <property type="match status" value="1"/>
</dbReference>
<gene>
    <name evidence="1" type="ORF">GpartN1_g5668.t1</name>
</gene>
<keyword evidence="2" id="KW-1185">Reference proteome</keyword>
<accession>A0A9C7Q1M1</accession>
<dbReference type="InterPro" id="IPR043138">
    <property type="entry name" value="GGT_lsub"/>
</dbReference>
<dbReference type="EMBL" id="BQMJ01000048">
    <property type="protein sequence ID" value="GJQ13877.1"/>
    <property type="molecule type" value="Genomic_DNA"/>
</dbReference>
<dbReference type="SUPFAM" id="SSF56235">
    <property type="entry name" value="N-terminal nucleophile aminohydrolases (Ntn hydrolases)"/>
    <property type="match status" value="1"/>
</dbReference>
<dbReference type="Gene3D" id="1.10.246.130">
    <property type="match status" value="1"/>
</dbReference>
<evidence type="ECO:0000313" key="2">
    <source>
        <dbReference type="Proteomes" id="UP001061958"/>
    </source>
</evidence>
<proteinExistence type="predicted"/>
<reference evidence="1" key="2">
    <citation type="submission" date="2022-01" db="EMBL/GenBank/DDBJ databases">
        <authorList>
            <person name="Hirooka S."/>
            <person name="Miyagishima S.Y."/>
        </authorList>
    </citation>
    <scope>NUCLEOTIDE SEQUENCE</scope>
    <source>
        <strain evidence="1">NBRC 102759</strain>
    </source>
</reference>
<organism evidence="1 2">
    <name type="scientific">Galdieria partita</name>
    <dbReference type="NCBI Taxonomy" id="83374"/>
    <lineage>
        <taxon>Eukaryota</taxon>
        <taxon>Rhodophyta</taxon>
        <taxon>Bangiophyceae</taxon>
        <taxon>Galdieriales</taxon>
        <taxon>Galdieriaceae</taxon>
        <taxon>Galdieria</taxon>
    </lineage>
</organism>
<name>A0A9C7Q1M1_9RHOD</name>
<sequence>MDERETPREMDSALPFHSRRSPVYSTKGICASSQPLASAAGAKILASGGNAADAAVAIAAALNVTEPCSTGIGGDCFVLFYSNKTKRVHALLGNGSTPQQLTLKRVLEAGYGPENPLPPTSVDTIPVPGAAAGWIDTVATFGSGNLTMREILEPAISLARDGFPVSPIAAYHWSNSVDLLKSASGASSVFLTQGRAPKAGDIFKNPDLANTFELLSKEGKDVFYNGGSIARAIVETVQRLGGCMTMEDLVAHRSDFQEPIRTSYRDMYVWEVPPPTQGIAALIALNILESSHSSWRRFHDAEHLHHLIESLRLSFAYVSRYVADPLHSKVPVAELLSKKFASQLANKITSKALSPKELGPMNLSFSDTVQFCAVDGNGNACSMINSNFVGFGTGIVPNGCGFTLHNRGLNFSLDKNHPNVLAPRKRPYHTIIPGLATMKDSGDLYAAFGVMGGFMQPQGHVQVLSNMVDWNMNPQEALDASRFCIHGKFEGQASNIQDHLVDIEDGISHQVIQQLLDKGHPIQGPIGNHDRAVFGRGQIIQRLQNGAFCAGSDPRADGLAIPL</sequence>
<dbReference type="PANTHER" id="PTHR43881:SF1">
    <property type="entry name" value="GAMMA-GLUTAMYLTRANSPEPTIDASE (AFU_ORTHOLOGUE AFUA_4G13580)"/>
    <property type="match status" value="1"/>
</dbReference>
<reference evidence="1" key="1">
    <citation type="journal article" date="2022" name="Proc. Natl. Acad. Sci. U.S.A.">
        <title>Life cycle and functional genomics of the unicellular red alga Galdieria for elucidating algal and plant evolution and industrial use.</title>
        <authorList>
            <person name="Hirooka S."/>
            <person name="Itabashi T."/>
            <person name="Ichinose T.M."/>
            <person name="Onuma R."/>
            <person name="Fujiwara T."/>
            <person name="Yamashita S."/>
            <person name="Jong L.W."/>
            <person name="Tomita R."/>
            <person name="Iwane A.H."/>
            <person name="Miyagishima S.Y."/>
        </authorList>
    </citation>
    <scope>NUCLEOTIDE SEQUENCE</scope>
    <source>
        <strain evidence="1">NBRC 102759</strain>
    </source>
</reference>
<evidence type="ECO:0000313" key="1">
    <source>
        <dbReference type="EMBL" id="GJQ13877.1"/>
    </source>
</evidence>